<dbReference type="AlphaFoldDB" id="A0A8S9J7Q0"/>
<evidence type="ECO:0000313" key="1">
    <source>
        <dbReference type="EMBL" id="KAF2577296.1"/>
    </source>
</evidence>
<organism evidence="1 2">
    <name type="scientific">Brassica cretica</name>
    <name type="common">Mustard</name>
    <dbReference type="NCBI Taxonomy" id="69181"/>
    <lineage>
        <taxon>Eukaryota</taxon>
        <taxon>Viridiplantae</taxon>
        <taxon>Streptophyta</taxon>
        <taxon>Embryophyta</taxon>
        <taxon>Tracheophyta</taxon>
        <taxon>Spermatophyta</taxon>
        <taxon>Magnoliopsida</taxon>
        <taxon>eudicotyledons</taxon>
        <taxon>Gunneridae</taxon>
        <taxon>Pentapetalae</taxon>
        <taxon>rosids</taxon>
        <taxon>malvids</taxon>
        <taxon>Brassicales</taxon>
        <taxon>Brassicaceae</taxon>
        <taxon>Brassiceae</taxon>
        <taxon>Brassica</taxon>
    </lineage>
</organism>
<dbReference type="EMBL" id="QGKW02001660">
    <property type="protein sequence ID" value="KAF2577296.1"/>
    <property type="molecule type" value="Genomic_DNA"/>
</dbReference>
<comment type="caution">
    <text evidence="1">The sequence shown here is derived from an EMBL/GenBank/DDBJ whole genome shotgun (WGS) entry which is preliminary data.</text>
</comment>
<dbReference type="InterPro" id="IPR039319">
    <property type="entry name" value="ELF3-like"/>
</dbReference>
<sequence length="74" mass="8456">MVQHIKPPSSPPEKHKLDVLPLFPTKPTHHTDEYEDKQKPLRRAIKAIPHNSTSASESAARIFRSIQEGLRSYD</sequence>
<evidence type="ECO:0000313" key="2">
    <source>
        <dbReference type="Proteomes" id="UP000712281"/>
    </source>
</evidence>
<protein>
    <submittedName>
        <fullName evidence="1">Uncharacterized protein</fullName>
    </submittedName>
</protein>
<name>A0A8S9J7Q0_BRACR</name>
<proteinExistence type="predicted"/>
<gene>
    <name evidence="1" type="ORF">F2Q68_00003288</name>
</gene>
<accession>A0A8S9J7Q0</accession>
<reference evidence="1" key="1">
    <citation type="submission" date="2019-12" db="EMBL/GenBank/DDBJ databases">
        <title>Genome sequencing and annotation of Brassica cretica.</title>
        <authorList>
            <person name="Studholme D.J."/>
            <person name="Sarris P.F."/>
        </authorList>
    </citation>
    <scope>NUCLEOTIDE SEQUENCE</scope>
    <source>
        <strain evidence="1">PFS-001/15</strain>
        <tissue evidence="1">Leaf</tissue>
    </source>
</reference>
<dbReference type="PANTHER" id="PTHR34281:SF16">
    <property type="entry name" value="(RAPE) HYPOTHETICAL PROTEIN"/>
    <property type="match status" value="1"/>
</dbReference>
<dbReference type="PANTHER" id="PTHR34281">
    <property type="entry name" value="PROTEIN EARLY FLOWERING 3"/>
    <property type="match status" value="1"/>
</dbReference>
<dbReference type="GO" id="GO:2000028">
    <property type="term" value="P:regulation of photoperiodism, flowering"/>
    <property type="evidence" value="ECO:0007669"/>
    <property type="project" value="InterPro"/>
</dbReference>
<dbReference type="Proteomes" id="UP000712281">
    <property type="component" value="Unassembled WGS sequence"/>
</dbReference>